<dbReference type="EMBL" id="JBBHLI010000004">
    <property type="protein sequence ID" value="MEK9501106.1"/>
    <property type="molecule type" value="Genomic_DNA"/>
</dbReference>
<keyword evidence="2" id="KW-1185">Reference proteome</keyword>
<evidence type="ECO:0000313" key="2">
    <source>
        <dbReference type="Proteomes" id="UP001484239"/>
    </source>
</evidence>
<organism evidence="1 2">
    <name type="scientific">Gaopeijia maritima</name>
    <dbReference type="NCBI Taxonomy" id="3119007"/>
    <lineage>
        <taxon>Bacteria</taxon>
        <taxon>Pseudomonadati</taxon>
        <taxon>Gemmatimonadota</taxon>
        <taxon>Longimicrobiia</taxon>
        <taxon>Gaopeijiales</taxon>
        <taxon>Gaopeijiaceae</taxon>
        <taxon>Gaopeijia</taxon>
    </lineage>
</organism>
<sequence>MFDRDFLVYESYPGTPSDDNPTGIQYSNIYNNHQEGRRLWLSMSFAF</sequence>
<accession>A0ABU9E8N6</accession>
<evidence type="ECO:0008006" key="3">
    <source>
        <dbReference type="Google" id="ProtNLM"/>
    </source>
</evidence>
<name>A0ABU9E8N6_9BACT</name>
<evidence type="ECO:0000313" key="1">
    <source>
        <dbReference type="EMBL" id="MEK9501106.1"/>
    </source>
</evidence>
<reference evidence="1 2" key="1">
    <citation type="submission" date="2024-02" db="EMBL/GenBank/DDBJ databases">
        <title>A novel Gemmatimonadota bacterium.</title>
        <authorList>
            <person name="Du Z.-J."/>
            <person name="Ye Y.-Q."/>
        </authorList>
    </citation>
    <scope>NUCLEOTIDE SEQUENCE [LARGE SCALE GENOMIC DNA]</scope>
    <source>
        <strain evidence="1 2">DH-20</strain>
    </source>
</reference>
<comment type="caution">
    <text evidence="1">The sequence shown here is derived from an EMBL/GenBank/DDBJ whole genome shotgun (WGS) entry which is preliminary data.</text>
</comment>
<dbReference type="PROSITE" id="PS01156">
    <property type="entry name" value="TONB_DEPENDENT_REC_2"/>
    <property type="match status" value="1"/>
</dbReference>
<dbReference type="Proteomes" id="UP001484239">
    <property type="component" value="Unassembled WGS sequence"/>
</dbReference>
<protein>
    <recommendedName>
        <fullName evidence="3">TonB-dependent receptor</fullName>
    </recommendedName>
</protein>
<dbReference type="InterPro" id="IPR010917">
    <property type="entry name" value="TonB_rcpt_CS"/>
</dbReference>
<proteinExistence type="predicted"/>
<dbReference type="RefSeq" id="WP_405277156.1">
    <property type="nucleotide sequence ID" value="NZ_CP144380.1"/>
</dbReference>
<gene>
    <name evidence="1" type="ORF">WI372_08965</name>
</gene>